<name>A0ABD0YWB8_9HEMI</name>
<dbReference type="PANTHER" id="PTHR11511:SF5">
    <property type="entry name" value="FAT-BODY PROTEIN 1-RELATED"/>
    <property type="match status" value="1"/>
</dbReference>
<dbReference type="InterPro" id="IPR008922">
    <property type="entry name" value="Di-copper_centre_dom_sf"/>
</dbReference>
<evidence type="ECO:0000259" key="2">
    <source>
        <dbReference type="Pfam" id="PF00372"/>
    </source>
</evidence>
<dbReference type="PANTHER" id="PTHR11511">
    <property type="entry name" value="LARVAL STORAGE PROTEIN/PHENOLOXIDASE"/>
    <property type="match status" value="1"/>
</dbReference>
<organism evidence="4 5">
    <name type="scientific">Ranatra chinensis</name>
    <dbReference type="NCBI Taxonomy" id="642074"/>
    <lineage>
        <taxon>Eukaryota</taxon>
        <taxon>Metazoa</taxon>
        <taxon>Ecdysozoa</taxon>
        <taxon>Arthropoda</taxon>
        <taxon>Hexapoda</taxon>
        <taxon>Insecta</taxon>
        <taxon>Pterygota</taxon>
        <taxon>Neoptera</taxon>
        <taxon>Paraneoptera</taxon>
        <taxon>Hemiptera</taxon>
        <taxon>Heteroptera</taxon>
        <taxon>Panheteroptera</taxon>
        <taxon>Nepomorpha</taxon>
        <taxon>Nepidae</taxon>
        <taxon>Ranatrinae</taxon>
        <taxon>Ranatra</taxon>
    </lineage>
</organism>
<feature type="domain" description="Hemocyanin middle" evidence="2">
    <location>
        <begin position="21"/>
        <end position="157"/>
    </location>
</feature>
<sequence>MNTTGWEEYWHKRSYGYEAGHETFNHVEERLSYFREDVGLNDFLSQFTVFYPRWLDQHKYPKIKYFRRGELFYYVLQQLLARYSLERYVNYMPKADVLYWDQPITVGYNARVLSPSGYELYPRAYNMVPRTFNPSGVWKAETYEWKIHNDIDSGVIFYYVTGPMGYSFTAGRDPAFYMLINRIMHIFEHHKDALPAYTKKDFYFPGVKVESFEVGKLTTYFDRFDIEATYGVPIPADKSYKDYHYYGMQSRLNHKPFTYKLTVSSDRPVSAIVRTFIGPKYDSEDHPLTFDEARSAFVEFDRFPVKLVNGENVIERNSKESTGYVQDKEGFGSLYKRVESSITTQESFYYTESFDCGFPERLMIPKGSPEGRPLVFYTFVTPYENKFTTPAEERQFEGQIFCGGSKYYDGRPYGFPFDRRVEYEDVFNVPNFYREDVLVYHKQEAEINRSA</sequence>
<dbReference type="InterPro" id="IPR005203">
    <property type="entry name" value="Hemocyanin_C"/>
</dbReference>
<evidence type="ECO:0000256" key="1">
    <source>
        <dbReference type="ARBA" id="ARBA00022761"/>
    </source>
</evidence>
<dbReference type="Gene3D" id="1.10.1280.10">
    <property type="entry name" value="Di-copper center containing domain from catechol oxidase"/>
    <property type="match status" value="2"/>
</dbReference>
<dbReference type="Pfam" id="PF03723">
    <property type="entry name" value="Hemocyanin_C"/>
    <property type="match status" value="1"/>
</dbReference>
<dbReference type="Proteomes" id="UP001558652">
    <property type="component" value="Unassembled WGS sequence"/>
</dbReference>
<dbReference type="PRINTS" id="PR00187">
    <property type="entry name" value="HAEMOCYANIN"/>
</dbReference>
<dbReference type="InterPro" id="IPR013788">
    <property type="entry name" value="Hemocyanin/hexamerin"/>
</dbReference>
<accession>A0ABD0YWB8</accession>
<dbReference type="GO" id="GO:0045735">
    <property type="term" value="F:nutrient reservoir activity"/>
    <property type="evidence" value="ECO:0007669"/>
    <property type="project" value="UniProtKB-KW"/>
</dbReference>
<keyword evidence="5" id="KW-1185">Reference proteome</keyword>
<dbReference type="PROSITE" id="PS00210">
    <property type="entry name" value="HEMOCYANIN_2"/>
    <property type="match status" value="1"/>
</dbReference>
<comment type="caution">
    <text evidence="4">The sequence shown here is derived from an EMBL/GenBank/DDBJ whole genome shotgun (WGS) entry which is preliminary data.</text>
</comment>
<reference evidence="4 5" key="1">
    <citation type="submission" date="2024-07" db="EMBL/GenBank/DDBJ databases">
        <title>Chromosome-level genome assembly of the water stick insect Ranatra chinensis (Heteroptera: Nepidae).</title>
        <authorList>
            <person name="Liu X."/>
        </authorList>
    </citation>
    <scope>NUCLEOTIDE SEQUENCE [LARGE SCALE GENOMIC DNA]</scope>
    <source>
        <strain evidence="4">Cailab_2021Rc</strain>
        <tissue evidence="4">Muscle</tissue>
    </source>
</reference>
<protein>
    <submittedName>
        <fullName evidence="4">Uncharacterized protein</fullName>
    </submittedName>
</protein>
<dbReference type="AlphaFoldDB" id="A0ABD0YWB8"/>
<dbReference type="InterPro" id="IPR000896">
    <property type="entry name" value="Hemocyanin/hexamerin_mid_dom"/>
</dbReference>
<evidence type="ECO:0000313" key="5">
    <source>
        <dbReference type="Proteomes" id="UP001558652"/>
    </source>
</evidence>
<evidence type="ECO:0000259" key="3">
    <source>
        <dbReference type="Pfam" id="PF03723"/>
    </source>
</evidence>
<dbReference type="Gene3D" id="2.60.40.1520">
    <property type="entry name" value="Hemocyanin, C-terminal domain"/>
    <property type="match status" value="1"/>
</dbReference>
<dbReference type="InterPro" id="IPR037020">
    <property type="entry name" value="Hemocyanin_C_sf"/>
</dbReference>
<dbReference type="Pfam" id="PF00372">
    <property type="entry name" value="Hemocyanin_M"/>
    <property type="match status" value="1"/>
</dbReference>
<dbReference type="SUPFAM" id="SSF81296">
    <property type="entry name" value="E set domains"/>
    <property type="match status" value="1"/>
</dbReference>
<dbReference type="SUPFAM" id="SSF48056">
    <property type="entry name" value="Di-copper centre-containing domain"/>
    <property type="match status" value="1"/>
</dbReference>
<feature type="domain" description="Hemocyanin C-terminal" evidence="3">
    <location>
        <begin position="197"/>
        <end position="441"/>
    </location>
</feature>
<dbReference type="InterPro" id="IPR014756">
    <property type="entry name" value="Ig_E-set"/>
</dbReference>
<dbReference type="EMBL" id="JBFDAA010000012">
    <property type="protein sequence ID" value="KAL1123479.1"/>
    <property type="molecule type" value="Genomic_DNA"/>
</dbReference>
<keyword evidence="1" id="KW-0758">Storage protein</keyword>
<proteinExistence type="predicted"/>
<dbReference type="GO" id="GO:0005615">
    <property type="term" value="C:extracellular space"/>
    <property type="evidence" value="ECO:0007669"/>
    <property type="project" value="UniProtKB-ARBA"/>
</dbReference>
<gene>
    <name evidence="4" type="ORF">AAG570_002559</name>
</gene>
<evidence type="ECO:0000313" key="4">
    <source>
        <dbReference type="EMBL" id="KAL1123479.1"/>
    </source>
</evidence>